<name>A0A7R9T695_9CHLO</name>
<dbReference type="EMBL" id="HBDX01008402">
    <property type="protein sequence ID" value="CAD8226464.1"/>
    <property type="molecule type" value="Transcribed_RNA"/>
</dbReference>
<evidence type="ECO:0000259" key="2">
    <source>
        <dbReference type="Pfam" id="PF08389"/>
    </source>
</evidence>
<dbReference type="InterPro" id="IPR045478">
    <property type="entry name" value="Exportin-5_C"/>
</dbReference>
<dbReference type="GO" id="GO:0003723">
    <property type="term" value="F:RNA binding"/>
    <property type="evidence" value="ECO:0007669"/>
    <property type="project" value="TreeGrafter"/>
</dbReference>
<dbReference type="InterPro" id="IPR045065">
    <property type="entry name" value="XPO1/5"/>
</dbReference>
<feature type="region of interest" description="Disordered" evidence="1">
    <location>
        <begin position="1169"/>
        <end position="1196"/>
    </location>
</feature>
<evidence type="ECO:0000256" key="1">
    <source>
        <dbReference type="SAM" id="MobiDB-lite"/>
    </source>
</evidence>
<sequence length="1196" mass="127476">MEACRSLCARGRGLEARHFGFGVLRDVARTRWRGLTAEERMEMASLAHGMLLEVSAGDAAEAYAVKSKAATLVAETVRQEGASLWTRLVPDLVSMTTGDEAQRAEMGVNVIRYVAEDVAVYNEDMIGGKMRELLGGLSSTVGTILPAIYALMEKHYTKATAATDREVAKRHAAAVNAALGAAAVYSEWAPLAPIMRSGLIEACGMLLASDEFRCAACDALRHVVARRANVAQGVDEQDDQDIIKGLTLAANAMSTAAERVISHPNQADLVSDPEEVMFIKRLGETMTSMAGYHLSTITDESTRNVFLERLMGLSRFPSLEVLDVVIGAWPVMLRAMGAELPKTFVRGPPSQGVNNPYNAQKLEPNGILPMGAPEVLLEISRVWLNAGAGIASGFDTNGIPGNKAEDWADEFESVVELRETWVQLRAKWMDITKLCTALCPSSAANQASQNTLMVISWTQPGGPLANSSDETKCAALEGATSFLEAIMVALPTEGPSFMGFASTLEALLGQLVAIDFKAPLSNAQVSKLLETFGKFARARPEVALTIMSRLFTILNELPADVQSGAPPVRQRDIVASGRTGQAARQKVCAAILIVCSAAPTALNPHLEAFASQIETMKSSGRLSGAERGSLAEALLAVAGPSGAQRVREVLEWLLSSVRNRWVPGGALSPEVEHLLAISTMAAGEAAGGTQGLSSAHWELFHDVQLTERCLRRSLGDAETAKVPTGLMKPVDPPPPISECPAVDHMEWAVSLVSCLARRIHSYWTPQGSAAMHSCQLGAALGMSPEEKAAYLIHGPARTQVLNEEEPGTSTTASASRDWMRCLRDCSYSVFALFSIHAPAAFYPNQALASACGGSMLADLPYMELRHVRQVVHAAVRPIMGRCPAAHRAMWQTALVNPLCAALHDRLAKEWANTRVVNATKAQERGDEDDETDGVEVNDLISERILRDITRDHCAMLAIVAAPEGTFGRKTKGSGLTGVMGDMSNTLLGTSYAGGKHILDWIAHGDANAIRAGIATGAAALTWEDAESTGHAVNFVRGLCAAAGSANAPQALRDSVGSDVFQATLVALTQSSNAAHQADILGLIRDIIIWLTPKTQSVVQILMSLPGMTQQALDSCVRELGAMRSEKKAANFVKDFLINASGGGEELRALVEARSQTNKSGVAIQIPKTAPRNPVKQSTSPDNHGFSAEAASNAIGL</sequence>
<dbReference type="InterPro" id="IPR011989">
    <property type="entry name" value="ARM-like"/>
</dbReference>
<proteinExistence type="predicted"/>
<protein>
    <submittedName>
        <fullName evidence="4">Uncharacterized protein</fullName>
    </submittedName>
</protein>
<dbReference type="GO" id="GO:0005634">
    <property type="term" value="C:nucleus"/>
    <property type="evidence" value="ECO:0007669"/>
    <property type="project" value="TreeGrafter"/>
</dbReference>
<dbReference type="Gene3D" id="1.25.10.10">
    <property type="entry name" value="Leucine-rich Repeat Variant"/>
    <property type="match status" value="2"/>
</dbReference>
<dbReference type="GO" id="GO:0005737">
    <property type="term" value="C:cytoplasm"/>
    <property type="evidence" value="ECO:0007669"/>
    <property type="project" value="TreeGrafter"/>
</dbReference>
<gene>
    <name evidence="4" type="ORF">OLUC0939_LOCUS7205</name>
</gene>
<dbReference type="SUPFAM" id="SSF48371">
    <property type="entry name" value="ARM repeat"/>
    <property type="match status" value="1"/>
</dbReference>
<dbReference type="GO" id="GO:0006405">
    <property type="term" value="P:RNA export from nucleus"/>
    <property type="evidence" value="ECO:0007669"/>
    <property type="project" value="TreeGrafter"/>
</dbReference>
<feature type="domain" description="Exportin-5 C-terminal" evidence="3">
    <location>
        <begin position="275"/>
        <end position="1150"/>
    </location>
</feature>
<dbReference type="GO" id="GO:0005049">
    <property type="term" value="F:nuclear export signal receptor activity"/>
    <property type="evidence" value="ECO:0007669"/>
    <property type="project" value="InterPro"/>
</dbReference>
<feature type="domain" description="Exportin-1/Importin-beta-like" evidence="2">
    <location>
        <begin position="64"/>
        <end position="220"/>
    </location>
</feature>
<dbReference type="PANTHER" id="PTHR11223">
    <property type="entry name" value="EXPORTIN 1/5"/>
    <property type="match status" value="1"/>
</dbReference>
<dbReference type="PANTHER" id="PTHR11223:SF3">
    <property type="entry name" value="EXPORTIN-5"/>
    <property type="match status" value="1"/>
</dbReference>
<dbReference type="InterPro" id="IPR016024">
    <property type="entry name" value="ARM-type_fold"/>
</dbReference>
<organism evidence="4">
    <name type="scientific">Ostreococcus sp. 'lucimarinus'</name>
    <dbReference type="NCBI Taxonomy" id="242159"/>
    <lineage>
        <taxon>Eukaryota</taxon>
        <taxon>Viridiplantae</taxon>
        <taxon>Chlorophyta</taxon>
        <taxon>Mamiellophyceae</taxon>
        <taxon>Mamiellales</taxon>
        <taxon>Bathycoccaceae</taxon>
        <taxon>Ostreococcus</taxon>
    </lineage>
</organism>
<dbReference type="Pfam" id="PF08389">
    <property type="entry name" value="Xpo1"/>
    <property type="match status" value="1"/>
</dbReference>
<dbReference type="InterPro" id="IPR013598">
    <property type="entry name" value="Exportin-1/Importin-b-like"/>
</dbReference>
<dbReference type="Pfam" id="PF19273">
    <property type="entry name" value="Exportin-5"/>
    <property type="match status" value="1"/>
</dbReference>
<evidence type="ECO:0000313" key="4">
    <source>
        <dbReference type="EMBL" id="CAD8226464.1"/>
    </source>
</evidence>
<reference evidence="4" key="1">
    <citation type="submission" date="2021-01" db="EMBL/GenBank/DDBJ databases">
        <authorList>
            <person name="Corre E."/>
            <person name="Pelletier E."/>
            <person name="Niang G."/>
            <person name="Scheremetjew M."/>
            <person name="Finn R."/>
            <person name="Kale V."/>
            <person name="Holt S."/>
            <person name="Cochrane G."/>
            <person name="Meng A."/>
            <person name="Brown T."/>
            <person name="Cohen L."/>
        </authorList>
    </citation>
    <scope>NUCLEOTIDE SEQUENCE</scope>
    <source>
        <strain evidence="4">Clade-A-BCC118000</strain>
    </source>
</reference>
<evidence type="ECO:0000259" key="3">
    <source>
        <dbReference type="Pfam" id="PF19273"/>
    </source>
</evidence>
<accession>A0A7R9T695</accession>
<dbReference type="GO" id="GO:0006611">
    <property type="term" value="P:protein export from nucleus"/>
    <property type="evidence" value="ECO:0007669"/>
    <property type="project" value="InterPro"/>
</dbReference>
<dbReference type="GO" id="GO:0042565">
    <property type="term" value="C:RNA nuclear export complex"/>
    <property type="evidence" value="ECO:0007669"/>
    <property type="project" value="TreeGrafter"/>
</dbReference>
<dbReference type="AlphaFoldDB" id="A0A7R9T695"/>